<evidence type="ECO:0000256" key="1">
    <source>
        <dbReference type="SAM" id="MobiDB-lite"/>
    </source>
</evidence>
<accession>A0A2U9BI72</accession>
<proteinExistence type="predicted"/>
<dbReference type="AlphaFoldDB" id="A0A2U9BI72"/>
<gene>
    <name evidence="2" type="ORF">SMAX5B_006484</name>
</gene>
<name>A0A2U9BI72_SCOMX</name>
<evidence type="ECO:0000313" key="2">
    <source>
        <dbReference type="EMBL" id="AWP03694.1"/>
    </source>
</evidence>
<reference evidence="2 3" key="1">
    <citation type="submission" date="2017-12" db="EMBL/GenBank/DDBJ databases">
        <title>Integrating genomic resources of turbot (Scophthalmus maximus) in depth evaluation of genetic and physical mapping variation across individuals.</title>
        <authorList>
            <person name="Martinez P."/>
        </authorList>
    </citation>
    <scope>NUCLEOTIDE SEQUENCE [LARGE SCALE GENOMIC DNA]</scope>
</reference>
<feature type="region of interest" description="Disordered" evidence="1">
    <location>
        <begin position="1"/>
        <end position="28"/>
    </location>
</feature>
<sequence>MQQADTASAGGYTLRTQRSPDKVTNRKLPEIPKMKRISNRYHRWKCCLPPLTKYI</sequence>
<protein>
    <submittedName>
        <fullName evidence="2">Uncharacterized protein</fullName>
    </submittedName>
</protein>
<organism evidence="2 3">
    <name type="scientific">Scophthalmus maximus</name>
    <name type="common">Turbot</name>
    <name type="synonym">Psetta maxima</name>
    <dbReference type="NCBI Taxonomy" id="52904"/>
    <lineage>
        <taxon>Eukaryota</taxon>
        <taxon>Metazoa</taxon>
        <taxon>Chordata</taxon>
        <taxon>Craniata</taxon>
        <taxon>Vertebrata</taxon>
        <taxon>Euteleostomi</taxon>
        <taxon>Actinopterygii</taxon>
        <taxon>Neopterygii</taxon>
        <taxon>Teleostei</taxon>
        <taxon>Neoteleostei</taxon>
        <taxon>Acanthomorphata</taxon>
        <taxon>Carangaria</taxon>
        <taxon>Pleuronectiformes</taxon>
        <taxon>Pleuronectoidei</taxon>
        <taxon>Scophthalmidae</taxon>
        <taxon>Scophthalmus</taxon>
    </lineage>
</organism>
<dbReference type="Proteomes" id="UP000246464">
    <property type="component" value="Chromosome 7"/>
</dbReference>
<dbReference type="EMBL" id="CP026249">
    <property type="protein sequence ID" value="AWP03694.1"/>
    <property type="molecule type" value="Genomic_DNA"/>
</dbReference>
<evidence type="ECO:0000313" key="3">
    <source>
        <dbReference type="Proteomes" id="UP000246464"/>
    </source>
</evidence>
<feature type="compositionally biased region" description="Basic and acidic residues" evidence="1">
    <location>
        <begin position="18"/>
        <end position="28"/>
    </location>
</feature>
<keyword evidence="3" id="KW-1185">Reference proteome</keyword>